<proteinExistence type="predicted"/>
<dbReference type="AlphaFoldDB" id="D5EHR8"/>
<name>D5EHR8_CORAD</name>
<organism evidence="2 3">
    <name type="scientific">Coraliomargarita akajimensis (strain DSM 45221 / IAM 15411 / JCM 23193 / KCTC 12865 / 04OKA010-24)</name>
    <dbReference type="NCBI Taxonomy" id="583355"/>
    <lineage>
        <taxon>Bacteria</taxon>
        <taxon>Pseudomonadati</taxon>
        <taxon>Verrucomicrobiota</taxon>
        <taxon>Opitutia</taxon>
        <taxon>Puniceicoccales</taxon>
        <taxon>Coraliomargaritaceae</taxon>
        <taxon>Coraliomargarita</taxon>
    </lineage>
</organism>
<dbReference type="KEGG" id="caa:Caka_1088"/>
<evidence type="ECO:0000313" key="2">
    <source>
        <dbReference type="EMBL" id="ADE54109.1"/>
    </source>
</evidence>
<keyword evidence="3" id="KW-1185">Reference proteome</keyword>
<protein>
    <recommendedName>
        <fullName evidence="4">Lipoprotein</fullName>
    </recommendedName>
</protein>
<evidence type="ECO:0008006" key="4">
    <source>
        <dbReference type="Google" id="ProtNLM"/>
    </source>
</evidence>
<sequence length="122" mass="13561">MLRKLLLLLCLALIACKSTPNASIDRIIIKNRTITEITNVKISVPATSAVVSTSSILPMTEYVLGIPETETQGNRAILSWQQSGQFYQRDLHTLIPKDADYSKPFNVVILITDRGEVVTFLD</sequence>
<dbReference type="RefSeq" id="WP_013042831.1">
    <property type="nucleotide sequence ID" value="NC_014008.1"/>
</dbReference>
<gene>
    <name evidence="2" type="ordered locus">Caka_1088</name>
</gene>
<keyword evidence="1" id="KW-0732">Signal</keyword>
<dbReference type="PROSITE" id="PS51257">
    <property type="entry name" value="PROKAR_LIPOPROTEIN"/>
    <property type="match status" value="1"/>
</dbReference>
<feature type="signal peptide" evidence="1">
    <location>
        <begin position="1"/>
        <end position="22"/>
    </location>
</feature>
<accession>D5EHR8</accession>
<dbReference type="EMBL" id="CP001998">
    <property type="protein sequence ID" value="ADE54109.1"/>
    <property type="molecule type" value="Genomic_DNA"/>
</dbReference>
<evidence type="ECO:0000256" key="1">
    <source>
        <dbReference type="SAM" id="SignalP"/>
    </source>
</evidence>
<evidence type="ECO:0000313" key="3">
    <source>
        <dbReference type="Proteomes" id="UP000000925"/>
    </source>
</evidence>
<dbReference type="Proteomes" id="UP000000925">
    <property type="component" value="Chromosome"/>
</dbReference>
<reference evidence="2 3" key="1">
    <citation type="journal article" date="2010" name="Stand. Genomic Sci.">
        <title>Complete genome sequence of Coraliomargarita akajimensis type strain (04OKA010-24).</title>
        <authorList>
            <person name="Mavromatis K."/>
            <person name="Abt B."/>
            <person name="Brambilla E."/>
            <person name="Lapidus A."/>
            <person name="Copeland A."/>
            <person name="Deshpande S."/>
            <person name="Nolan M."/>
            <person name="Lucas S."/>
            <person name="Tice H."/>
            <person name="Cheng J.F."/>
            <person name="Han C."/>
            <person name="Detter J.C."/>
            <person name="Woyke T."/>
            <person name="Goodwin L."/>
            <person name="Pitluck S."/>
            <person name="Held B."/>
            <person name="Brettin T."/>
            <person name="Tapia R."/>
            <person name="Ivanova N."/>
            <person name="Mikhailova N."/>
            <person name="Pati A."/>
            <person name="Liolios K."/>
            <person name="Chen A."/>
            <person name="Palaniappan K."/>
            <person name="Land M."/>
            <person name="Hauser L."/>
            <person name="Chang Y.J."/>
            <person name="Jeffries C.D."/>
            <person name="Rohde M."/>
            <person name="Goker M."/>
            <person name="Bristow J."/>
            <person name="Eisen J.A."/>
            <person name="Markowitz V."/>
            <person name="Hugenholtz P."/>
            <person name="Klenk H.P."/>
            <person name="Kyrpides N.C."/>
        </authorList>
    </citation>
    <scope>NUCLEOTIDE SEQUENCE [LARGE SCALE GENOMIC DNA]</scope>
    <source>
        <strain evidence="3">DSM 45221 / IAM 15411 / JCM 23193 / KCTC 12865</strain>
    </source>
</reference>
<dbReference type="STRING" id="583355.Caka_1088"/>
<dbReference type="HOGENOM" id="CLU_2022816_0_0_0"/>
<feature type="chain" id="PRO_5003071183" description="Lipoprotein" evidence="1">
    <location>
        <begin position="23"/>
        <end position="122"/>
    </location>
</feature>